<dbReference type="Proteomes" id="UP001231189">
    <property type="component" value="Unassembled WGS sequence"/>
</dbReference>
<name>A0AAD8QVE0_LOLMU</name>
<feature type="domain" description="Tf2-1-like SH3-like" evidence="2">
    <location>
        <begin position="454"/>
        <end position="492"/>
    </location>
</feature>
<keyword evidence="4" id="KW-1185">Reference proteome</keyword>
<dbReference type="EMBL" id="JAUUTY010000007">
    <property type="protein sequence ID" value="KAK1609631.1"/>
    <property type="molecule type" value="Genomic_DNA"/>
</dbReference>
<dbReference type="SUPFAM" id="SSF50630">
    <property type="entry name" value="Acid proteases"/>
    <property type="match status" value="1"/>
</dbReference>
<evidence type="ECO:0000259" key="2">
    <source>
        <dbReference type="Pfam" id="PF24626"/>
    </source>
</evidence>
<dbReference type="InterPro" id="IPR016197">
    <property type="entry name" value="Chromo-like_dom_sf"/>
</dbReference>
<gene>
    <name evidence="3" type="ORF">QYE76_033304</name>
</gene>
<feature type="compositionally biased region" description="Basic and acidic residues" evidence="1">
    <location>
        <begin position="578"/>
        <end position="593"/>
    </location>
</feature>
<dbReference type="InterPro" id="IPR032567">
    <property type="entry name" value="RTL1-rel"/>
</dbReference>
<comment type="caution">
    <text evidence="3">The sequence shown here is derived from an EMBL/GenBank/DDBJ whole genome shotgun (WGS) entry which is preliminary data.</text>
</comment>
<proteinExistence type="predicted"/>
<accession>A0AAD8QVE0</accession>
<dbReference type="PANTHER" id="PTHR15503">
    <property type="entry name" value="LDOC1 RELATED"/>
    <property type="match status" value="1"/>
</dbReference>
<evidence type="ECO:0000313" key="3">
    <source>
        <dbReference type="EMBL" id="KAK1609631.1"/>
    </source>
</evidence>
<dbReference type="SUPFAM" id="SSF54160">
    <property type="entry name" value="Chromo domain-like"/>
    <property type="match status" value="1"/>
</dbReference>
<evidence type="ECO:0000313" key="4">
    <source>
        <dbReference type="Proteomes" id="UP001231189"/>
    </source>
</evidence>
<feature type="region of interest" description="Disordered" evidence="1">
    <location>
        <begin position="571"/>
        <end position="612"/>
    </location>
</feature>
<dbReference type="Gene3D" id="2.40.70.10">
    <property type="entry name" value="Acid Proteases"/>
    <property type="match status" value="1"/>
</dbReference>
<dbReference type="CDD" id="cd00303">
    <property type="entry name" value="retropepsin_like"/>
    <property type="match status" value="1"/>
</dbReference>
<evidence type="ECO:0000256" key="1">
    <source>
        <dbReference type="SAM" id="MobiDB-lite"/>
    </source>
</evidence>
<dbReference type="AlphaFoldDB" id="A0AAD8QVE0"/>
<protein>
    <recommendedName>
        <fullName evidence="2">Tf2-1-like SH3-like domain-containing protein</fullName>
    </recommendedName>
</protein>
<dbReference type="InterPro" id="IPR021109">
    <property type="entry name" value="Peptidase_aspartic_dom_sf"/>
</dbReference>
<dbReference type="Pfam" id="PF08284">
    <property type="entry name" value="RVP_2"/>
    <property type="match status" value="1"/>
</dbReference>
<reference evidence="3" key="1">
    <citation type="submission" date="2023-07" db="EMBL/GenBank/DDBJ databases">
        <title>A chromosome-level genome assembly of Lolium multiflorum.</title>
        <authorList>
            <person name="Chen Y."/>
            <person name="Copetti D."/>
            <person name="Kolliker R."/>
            <person name="Studer B."/>
        </authorList>
    </citation>
    <scope>NUCLEOTIDE SEQUENCE</scope>
    <source>
        <strain evidence="3">02402/16</strain>
        <tissue evidence="3">Leaf</tissue>
    </source>
</reference>
<dbReference type="InterPro" id="IPR056924">
    <property type="entry name" value="SH3_Tf2-1"/>
</dbReference>
<dbReference type="PANTHER" id="PTHR15503:SF22">
    <property type="entry name" value="TRANSPOSON TY3-I GAG POLYPROTEIN"/>
    <property type="match status" value="1"/>
</dbReference>
<sequence length="612" mass="67565">MDPALKEYLDAMRADAAALETRVLRAMDSRFDVIPAKQDDLVSQIEYQSSYVFDLAGWRPELENRFAQLEAAVEDLKRAQPSTTAAAASGSGAHHIVSNTPPILGGPIHGQIGHGENVTSGGPPAVALGLPSVPPVRDTTHPFYFLTRFIEGLRADIRAVVMVQRPTDLDTACSLALLQEEVAEGELPLNSKQEQRYITFPRKNIASAATSSSPAVAGRAADSRGIEAARTNNSDKYNALRAYRKAKGLCFKCGEKWGHDHTCPQTVQLHVVEELLSLLSQEELTGIDSTESSSDEPEVICSVSLHALTGSTSDVPGVIQLQAFIEKHEILILVDSGSSTSFINQQLAQGLSGIQPLLKPCRVKVADGAQHRCSSYIPNCQWSSQGHQFTTDLKLLPLGAFDMILGMDWLEQNNPQIDWVAKTLTIQHTDGDIFLQGHRNEQLQCSAISAQELSYFGPYPISKCINPVAYEVQLPPEAKIHPVFHVSQLRKVLKQGMHASSTLPKPSDDIPRPVKILEHRWRRTPSGRREQIHVQWPPDSGKDLTWEDKLQLQHQFPELLAWGQAIAQGEGDVSSVTDRQKAKEEVGLKESSPRPRRIIQPNRRHTGPDWTR</sequence>
<feature type="compositionally biased region" description="Basic residues" evidence="1">
    <location>
        <begin position="594"/>
        <end position="605"/>
    </location>
</feature>
<dbReference type="Pfam" id="PF24626">
    <property type="entry name" value="SH3_Tf2-1"/>
    <property type="match status" value="1"/>
</dbReference>
<organism evidence="3 4">
    <name type="scientific">Lolium multiflorum</name>
    <name type="common">Italian ryegrass</name>
    <name type="synonym">Lolium perenne subsp. multiflorum</name>
    <dbReference type="NCBI Taxonomy" id="4521"/>
    <lineage>
        <taxon>Eukaryota</taxon>
        <taxon>Viridiplantae</taxon>
        <taxon>Streptophyta</taxon>
        <taxon>Embryophyta</taxon>
        <taxon>Tracheophyta</taxon>
        <taxon>Spermatophyta</taxon>
        <taxon>Magnoliopsida</taxon>
        <taxon>Liliopsida</taxon>
        <taxon>Poales</taxon>
        <taxon>Poaceae</taxon>
        <taxon>BOP clade</taxon>
        <taxon>Pooideae</taxon>
        <taxon>Poodae</taxon>
        <taxon>Poeae</taxon>
        <taxon>Poeae Chloroplast Group 2 (Poeae type)</taxon>
        <taxon>Loliodinae</taxon>
        <taxon>Loliinae</taxon>
        <taxon>Lolium</taxon>
    </lineage>
</organism>